<gene>
    <name evidence="1" type="ORF">QQS21_002053</name>
</gene>
<proteinExistence type="predicted"/>
<dbReference type="Proteomes" id="UP001251528">
    <property type="component" value="Unassembled WGS sequence"/>
</dbReference>
<accession>A0AAJ0CZW6</accession>
<protein>
    <submittedName>
        <fullName evidence="1">Uncharacterized protein</fullName>
    </submittedName>
</protein>
<name>A0AAJ0CZW6_9HYPO</name>
<dbReference type="EMBL" id="JASWJB010000023">
    <property type="protein sequence ID" value="KAK2611947.1"/>
    <property type="molecule type" value="Genomic_DNA"/>
</dbReference>
<reference evidence="1" key="1">
    <citation type="submission" date="2023-06" db="EMBL/GenBank/DDBJ databases">
        <title>Conoideocrella luteorostrata (Hypocreales: Clavicipitaceae), a potential biocontrol fungus for elongate hemlock scale in United States Christmas tree production areas.</title>
        <authorList>
            <person name="Barrett H."/>
            <person name="Lovett B."/>
            <person name="Macias A.M."/>
            <person name="Stajich J.E."/>
            <person name="Kasson M.T."/>
        </authorList>
    </citation>
    <scope>NUCLEOTIDE SEQUENCE</scope>
    <source>
        <strain evidence="1">ARSEF 14590</strain>
    </source>
</reference>
<dbReference type="AlphaFoldDB" id="A0AAJ0CZW6"/>
<keyword evidence="2" id="KW-1185">Reference proteome</keyword>
<organism evidence="1 2">
    <name type="scientific">Conoideocrella luteorostrata</name>
    <dbReference type="NCBI Taxonomy" id="1105319"/>
    <lineage>
        <taxon>Eukaryota</taxon>
        <taxon>Fungi</taxon>
        <taxon>Dikarya</taxon>
        <taxon>Ascomycota</taxon>
        <taxon>Pezizomycotina</taxon>
        <taxon>Sordariomycetes</taxon>
        <taxon>Hypocreomycetidae</taxon>
        <taxon>Hypocreales</taxon>
        <taxon>Clavicipitaceae</taxon>
        <taxon>Conoideocrella</taxon>
    </lineage>
</organism>
<evidence type="ECO:0000313" key="2">
    <source>
        <dbReference type="Proteomes" id="UP001251528"/>
    </source>
</evidence>
<comment type="caution">
    <text evidence="1">The sequence shown here is derived from an EMBL/GenBank/DDBJ whole genome shotgun (WGS) entry which is preliminary data.</text>
</comment>
<evidence type="ECO:0000313" key="1">
    <source>
        <dbReference type="EMBL" id="KAK2611947.1"/>
    </source>
</evidence>
<sequence length="64" mass="7098">MSPQVYYLRFATTQELSQLDLAREAGKILHRHGPIPTSEPKSFSVEAVGEMRGGSSWDLTGVYT</sequence>